<keyword evidence="2" id="KW-1185">Reference proteome</keyword>
<accession>A0A9W7L685</accession>
<protein>
    <submittedName>
        <fullName evidence="1">Uncharacterized protein</fullName>
    </submittedName>
</protein>
<dbReference type="EMBL" id="BRYA01000919">
    <property type="protein sequence ID" value="GMI35637.1"/>
    <property type="molecule type" value="Genomic_DNA"/>
</dbReference>
<dbReference type="Proteomes" id="UP001165065">
    <property type="component" value="Unassembled WGS sequence"/>
</dbReference>
<evidence type="ECO:0000313" key="2">
    <source>
        <dbReference type="Proteomes" id="UP001165065"/>
    </source>
</evidence>
<sequence length="67" mass="7484">DDLKDDSEPYRRMVMEAIKRALENLGASDIDQRLEERLIDGVLFAFQEQSTGEAEASKGRPSLSTSP</sequence>
<dbReference type="OrthoDB" id="1736877at2759"/>
<proteinExistence type="predicted"/>
<evidence type="ECO:0000313" key="1">
    <source>
        <dbReference type="EMBL" id="GMI35637.1"/>
    </source>
</evidence>
<dbReference type="GO" id="GO:0003729">
    <property type="term" value="F:mRNA binding"/>
    <property type="evidence" value="ECO:0007669"/>
    <property type="project" value="InterPro"/>
</dbReference>
<dbReference type="AlphaFoldDB" id="A0A9W7L685"/>
<organism evidence="1 2">
    <name type="scientific">Triparma columacea</name>
    <dbReference type="NCBI Taxonomy" id="722753"/>
    <lineage>
        <taxon>Eukaryota</taxon>
        <taxon>Sar</taxon>
        <taxon>Stramenopiles</taxon>
        <taxon>Ochrophyta</taxon>
        <taxon>Bolidophyceae</taxon>
        <taxon>Parmales</taxon>
        <taxon>Triparmaceae</taxon>
        <taxon>Triparma</taxon>
    </lineage>
</organism>
<comment type="caution">
    <text evidence="1">The sequence shown here is derived from an EMBL/GenBank/DDBJ whole genome shotgun (WGS) entry which is preliminary data.</text>
</comment>
<dbReference type="InterPro" id="IPR038737">
    <property type="entry name" value="SF3b_su1-like"/>
</dbReference>
<gene>
    <name evidence="1" type="ORF">TrCOL_g7856</name>
</gene>
<name>A0A9W7L685_9STRA</name>
<feature type="non-terminal residue" evidence="1">
    <location>
        <position position="1"/>
    </location>
</feature>
<reference evidence="2" key="1">
    <citation type="journal article" date="2023" name="Commun. Biol.">
        <title>Genome analysis of Parmales, the sister group of diatoms, reveals the evolutionary specialization of diatoms from phago-mixotrophs to photoautotrophs.</title>
        <authorList>
            <person name="Ban H."/>
            <person name="Sato S."/>
            <person name="Yoshikawa S."/>
            <person name="Yamada K."/>
            <person name="Nakamura Y."/>
            <person name="Ichinomiya M."/>
            <person name="Sato N."/>
            <person name="Blanc-Mathieu R."/>
            <person name="Endo H."/>
            <person name="Kuwata A."/>
            <person name="Ogata H."/>
        </authorList>
    </citation>
    <scope>NUCLEOTIDE SEQUENCE [LARGE SCALE GENOMIC DNA]</scope>
</reference>
<dbReference type="PANTHER" id="PTHR12097">
    <property type="entry name" value="SPLICING FACTOR 3B, SUBUNIT 1-RELATED"/>
    <property type="match status" value="1"/>
</dbReference>
<dbReference type="GO" id="GO:0000245">
    <property type="term" value="P:spliceosomal complex assembly"/>
    <property type="evidence" value="ECO:0007669"/>
    <property type="project" value="InterPro"/>
</dbReference>